<dbReference type="AlphaFoldDB" id="A0A699UYT4"/>
<proteinExistence type="predicted"/>
<accession>A0A699UYT4</accession>
<reference evidence="1" key="1">
    <citation type="journal article" date="2019" name="Sci. Rep.">
        <title>Draft genome of Tanacetum cinerariifolium, the natural source of mosquito coil.</title>
        <authorList>
            <person name="Yamashiro T."/>
            <person name="Shiraishi A."/>
            <person name="Satake H."/>
            <person name="Nakayama K."/>
        </authorList>
    </citation>
    <scope>NUCLEOTIDE SEQUENCE</scope>
</reference>
<organism evidence="1">
    <name type="scientific">Tanacetum cinerariifolium</name>
    <name type="common">Dalmatian daisy</name>
    <name type="synonym">Chrysanthemum cinerariifolium</name>
    <dbReference type="NCBI Taxonomy" id="118510"/>
    <lineage>
        <taxon>Eukaryota</taxon>
        <taxon>Viridiplantae</taxon>
        <taxon>Streptophyta</taxon>
        <taxon>Embryophyta</taxon>
        <taxon>Tracheophyta</taxon>
        <taxon>Spermatophyta</taxon>
        <taxon>Magnoliopsida</taxon>
        <taxon>eudicotyledons</taxon>
        <taxon>Gunneridae</taxon>
        <taxon>Pentapetalae</taxon>
        <taxon>asterids</taxon>
        <taxon>campanulids</taxon>
        <taxon>Asterales</taxon>
        <taxon>Asteraceae</taxon>
        <taxon>Asteroideae</taxon>
        <taxon>Anthemideae</taxon>
        <taxon>Anthemidinae</taxon>
        <taxon>Tanacetum</taxon>
    </lineage>
</organism>
<name>A0A699UYT4_TANCI</name>
<comment type="caution">
    <text evidence="1">The sequence shown here is derived from an EMBL/GenBank/DDBJ whole genome shotgun (WGS) entry which is preliminary data.</text>
</comment>
<sequence length="84" mass="9514">MADLNAEYHQRALLANQKRFYKRSGRSKKGKKDKEKSEKGLLAESFDWDDESVSLDEEGSTKIRAFMAIVEDEPSVGITDARSC</sequence>
<evidence type="ECO:0000313" key="1">
    <source>
        <dbReference type="EMBL" id="GFD26678.1"/>
    </source>
</evidence>
<gene>
    <name evidence="1" type="ORF">Tci_898647</name>
</gene>
<dbReference type="EMBL" id="BKCJ011370831">
    <property type="protein sequence ID" value="GFD26678.1"/>
    <property type="molecule type" value="Genomic_DNA"/>
</dbReference>
<protein>
    <submittedName>
        <fullName evidence="1">Uncharacterized protein</fullName>
    </submittedName>
</protein>